<evidence type="ECO:0000256" key="3">
    <source>
        <dbReference type="ARBA" id="ARBA00012954"/>
    </source>
</evidence>
<dbReference type="InterPro" id="IPR008927">
    <property type="entry name" value="6-PGluconate_DH-like_C_sf"/>
</dbReference>
<gene>
    <name evidence="9" type="ORF">CKY47_03765</name>
</gene>
<evidence type="ECO:0000256" key="6">
    <source>
        <dbReference type="ARBA" id="ARBA00047473"/>
    </source>
</evidence>
<dbReference type="Gene3D" id="3.40.50.720">
    <property type="entry name" value="NAD(P)-binding Rossmann-like Domain"/>
    <property type="match status" value="2"/>
</dbReference>
<dbReference type="SUPFAM" id="SSF52413">
    <property type="entry name" value="UDP-glucose/GDP-mannose dehydrogenase C-terminal domain"/>
    <property type="match status" value="1"/>
</dbReference>
<keyword evidence="4 7" id="KW-0560">Oxidoreductase</keyword>
<reference evidence="9 10" key="1">
    <citation type="submission" date="2017-06" db="EMBL/GenBank/DDBJ databases">
        <title>Cultured bacterium strain Saccharothrix yanglingensis Hhs.015.</title>
        <authorList>
            <person name="Xia Y."/>
        </authorList>
    </citation>
    <scope>NUCLEOTIDE SEQUENCE [LARGE SCALE GENOMIC DNA]</scope>
    <source>
        <strain evidence="9 10">Hhs.015</strain>
    </source>
</reference>
<dbReference type="EC" id="1.1.1.22" evidence="3 7"/>
<evidence type="ECO:0000256" key="5">
    <source>
        <dbReference type="ARBA" id="ARBA00023027"/>
    </source>
</evidence>
<comment type="caution">
    <text evidence="9">The sequence shown here is derived from an EMBL/GenBank/DDBJ whole genome shotgun (WGS) entry which is preliminary data.</text>
</comment>
<name>A0ABU0WTF0_9PSEU</name>
<dbReference type="Pfam" id="PF00984">
    <property type="entry name" value="UDPG_MGDP_dh"/>
    <property type="match status" value="1"/>
</dbReference>
<dbReference type="PANTHER" id="PTHR43750:SF3">
    <property type="entry name" value="UDP-GLUCOSE 6-DEHYDROGENASE TUAD"/>
    <property type="match status" value="1"/>
</dbReference>
<dbReference type="InterPro" id="IPR001732">
    <property type="entry name" value="UDP-Glc/GDP-Man_DH_N"/>
</dbReference>
<dbReference type="Proteomes" id="UP001225605">
    <property type="component" value="Unassembled WGS sequence"/>
</dbReference>
<feature type="domain" description="UDP-glucose/GDP-mannose dehydrogenase C-terminal" evidence="8">
    <location>
        <begin position="311"/>
        <end position="408"/>
    </location>
</feature>
<dbReference type="Pfam" id="PF03720">
    <property type="entry name" value="UDPG_MGDP_dh_C"/>
    <property type="match status" value="1"/>
</dbReference>
<dbReference type="Gene3D" id="1.20.5.100">
    <property type="entry name" value="Cytochrome c1, transmembrane anchor, C-terminal"/>
    <property type="match status" value="1"/>
</dbReference>
<evidence type="ECO:0000256" key="1">
    <source>
        <dbReference type="ARBA" id="ARBA00004701"/>
    </source>
</evidence>
<dbReference type="InterPro" id="IPR036291">
    <property type="entry name" value="NAD(P)-bd_dom_sf"/>
</dbReference>
<comment type="similarity">
    <text evidence="2 7">Belongs to the UDP-glucose/GDP-mannose dehydrogenase family.</text>
</comment>
<accession>A0ABU0WTF0</accession>
<evidence type="ECO:0000256" key="7">
    <source>
        <dbReference type="PIRNR" id="PIRNR000124"/>
    </source>
</evidence>
<evidence type="ECO:0000259" key="8">
    <source>
        <dbReference type="SMART" id="SM00984"/>
    </source>
</evidence>
<evidence type="ECO:0000313" key="10">
    <source>
        <dbReference type="Proteomes" id="UP001225605"/>
    </source>
</evidence>
<dbReference type="PROSITE" id="PS51257">
    <property type="entry name" value="PROKAR_LIPOPROTEIN"/>
    <property type="match status" value="1"/>
</dbReference>
<dbReference type="RefSeq" id="WP_306744178.1">
    <property type="nucleotide sequence ID" value="NZ_NSDM01000001.1"/>
</dbReference>
<dbReference type="EMBL" id="NSDM01000001">
    <property type="protein sequence ID" value="MDQ2583118.1"/>
    <property type="molecule type" value="Genomic_DNA"/>
</dbReference>
<dbReference type="SUPFAM" id="SSF48179">
    <property type="entry name" value="6-phosphogluconate dehydrogenase C-terminal domain-like"/>
    <property type="match status" value="1"/>
</dbReference>
<sequence>MFVRRIAVVGTGYVGLTTGACLASLGHRVVCADVDALKVARLRAGQVDILEPDLADLVARGRSAGRLNFVEGARYAVADAEVVFLCLPTPMGAGGAADLSAVEAVAGEIRDVLPRGAVVVCKSTVPVGTSTRVAALLGRDDVAVVSNPEFLREGSAVRDFLHPDRIVVGADSPRAAERVAALFAKLGAPTVLMDAASAEMVKYAANCFLAMKLSYVNAVAELCELVGADVASVTEGMGHDRRIGQSFLRPGPGWGGSCLPKDTHAMVRIAEAVGVDFSLVKATIETNGRQQRRVVDKLRAAVGTLAGRRIGVLGLAFKAGTDDLRDSPALAVAELLAFEGAELVAHDPQVDRPLVGMTVVGDPYAAVRGADAVVLLTDWPEFRSLDWARVADGMTGSTVLDTRDHLDPDALHRAGLVLLGLGREPARDVAAVRAR</sequence>
<keyword evidence="5 7" id="KW-0520">NAD</keyword>
<dbReference type="InterPro" id="IPR017476">
    <property type="entry name" value="UDP-Glc/GDP-Man"/>
</dbReference>
<dbReference type="SMART" id="SM00984">
    <property type="entry name" value="UDPG_MGDP_dh_C"/>
    <property type="match status" value="1"/>
</dbReference>
<organism evidence="9 10">
    <name type="scientific">Saccharothrix yanglingensis</name>
    <dbReference type="NCBI Taxonomy" id="659496"/>
    <lineage>
        <taxon>Bacteria</taxon>
        <taxon>Bacillati</taxon>
        <taxon>Actinomycetota</taxon>
        <taxon>Actinomycetes</taxon>
        <taxon>Pseudonocardiales</taxon>
        <taxon>Pseudonocardiaceae</taxon>
        <taxon>Saccharothrix</taxon>
    </lineage>
</organism>
<dbReference type="Pfam" id="PF03721">
    <property type="entry name" value="UDPG_MGDP_dh_N"/>
    <property type="match status" value="1"/>
</dbReference>
<evidence type="ECO:0000256" key="4">
    <source>
        <dbReference type="ARBA" id="ARBA00023002"/>
    </source>
</evidence>
<evidence type="ECO:0000256" key="2">
    <source>
        <dbReference type="ARBA" id="ARBA00006601"/>
    </source>
</evidence>
<dbReference type="PIRSF" id="PIRSF500134">
    <property type="entry name" value="UDPglc_DH_bac"/>
    <property type="match status" value="1"/>
</dbReference>
<comment type="pathway">
    <text evidence="1">Nucleotide-sugar biosynthesis; UDP-alpha-D-glucuronate biosynthesis; UDP-alpha-D-glucuronate from UDP-alpha-D-glucose: step 1/1.</text>
</comment>
<keyword evidence="10" id="KW-1185">Reference proteome</keyword>
<evidence type="ECO:0000313" key="9">
    <source>
        <dbReference type="EMBL" id="MDQ2583118.1"/>
    </source>
</evidence>
<protein>
    <recommendedName>
        <fullName evidence="3 7">UDP-glucose 6-dehydrogenase</fullName>
        <ecNumber evidence="3 7">1.1.1.22</ecNumber>
    </recommendedName>
</protein>
<dbReference type="PANTHER" id="PTHR43750">
    <property type="entry name" value="UDP-GLUCOSE 6-DEHYDROGENASE TUAD"/>
    <property type="match status" value="1"/>
</dbReference>
<dbReference type="SUPFAM" id="SSF51735">
    <property type="entry name" value="NAD(P)-binding Rossmann-fold domains"/>
    <property type="match status" value="1"/>
</dbReference>
<dbReference type="InterPro" id="IPR036220">
    <property type="entry name" value="UDP-Glc/GDP-Man_DH_C_sf"/>
</dbReference>
<dbReference type="InterPro" id="IPR028357">
    <property type="entry name" value="UDPglc_DH_bac"/>
</dbReference>
<proteinExistence type="inferred from homology"/>
<dbReference type="PIRSF" id="PIRSF000124">
    <property type="entry name" value="UDPglc_GDPman_dh"/>
    <property type="match status" value="1"/>
</dbReference>
<comment type="catalytic activity">
    <reaction evidence="6 7">
        <text>UDP-alpha-D-glucose + 2 NAD(+) + H2O = UDP-alpha-D-glucuronate + 2 NADH + 3 H(+)</text>
        <dbReference type="Rhea" id="RHEA:23596"/>
        <dbReference type="ChEBI" id="CHEBI:15377"/>
        <dbReference type="ChEBI" id="CHEBI:15378"/>
        <dbReference type="ChEBI" id="CHEBI:57540"/>
        <dbReference type="ChEBI" id="CHEBI:57945"/>
        <dbReference type="ChEBI" id="CHEBI:58052"/>
        <dbReference type="ChEBI" id="CHEBI:58885"/>
        <dbReference type="EC" id="1.1.1.22"/>
    </reaction>
</comment>
<dbReference type="InterPro" id="IPR014027">
    <property type="entry name" value="UDP-Glc/GDP-Man_DH_C"/>
</dbReference>
<dbReference type="InterPro" id="IPR014026">
    <property type="entry name" value="UDP-Glc/GDP-Man_DH_dimer"/>
</dbReference>
<dbReference type="NCBIfam" id="TIGR03026">
    <property type="entry name" value="NDP-sugDHase"/>
    <property type="match status" value="1"/>
</dbReference>